<comment type="caution">
    <text evidence="4">The sequence shown here is derived from an EMBL/GenBank/DDBJ whole genome shotgun (WGS) entry which is preliminary data.</text>
</comment>
<keyword evidence="1 2" id="KW-0732">Signal</keyword>
<feature type="domain" description="PBP" evidence="3">
    <location>
        <begin position="16"/>
        <end position="320"/>
    </location>
</feature>
<protein>
    <submittedName>
        <fullName evidence="4">PstS family phosphate ABC transporter substrate-binding protein</fullName>
    </submittedName>
</protein>
<dbReference type="EMBL" id="JAYMYJ010000003">
    <property type="protein sequence ID" value="MEB4589396.1"/>
    <property type="molecule type" value="Genomic_DNA"/>
</dbReference>
<name>A0ABU6CRD4_9GAMM</name>
<evidence type="ECO:0000256" key="1">
    <source>
        <dbReference type="ARBA" id="ARBA00022729"/>
    </source>
</evidence>
<dbReference type="InterPro" id="IPR050811">
    <property type="entry name" value="Phosphate_ABC_transporter"/>
</dbReference>
<feature type="chain" id="PRO_5045412173" evidence="2">
    <location>
        <begin position="22"/>
        <end position="361"/>
    </location>
</feature>
<organism evidence="4 5">
    <name type="scientific">Candidatus Thiothrix phosphatis</name>
    <dbReference type="NCBI Taxonomy" id="3112415"/>
    <lineage>
        <taxon>Bacteria</taxon>
        <taxon>Pseudomonadati</taxon>
        <taxon>Pseudomonadota</taxon>
        <taxon>Gammaproteobacteria</taxon>
        <taxon>Thiotrichales</taxon>
        <taxon>Thiotrichaceae</taxon>
        <taxon>Thiothrix</taxon>
    </lineage>
</organism>
<dbReference type="Gene3D" id="3.40.190.10">
    <property type="entry name" value="Periplasmic binding protein-like II"/>
    <property type="match status" value="2"/>
</dbReference>
<reference evidence="5" key="1">
    <citation type="submission" date="2023-07" db="EMBL/GenBank/DDBJ databases">
        <title>The carbon used by Thiothrix.</title>
        <authorList>
            <person name="Chen L."/>
        </authorList>
    </citation>
    <scope>NUCLEOTIDE SEQUENCE [LARGE SCALE GENOMIC DNA]</scope>
</reference>
<sequence>MKQLALAITAGIALSATAAHARDNIEIVGSSTVYPFATTVAEQFSKKTGNPAPKVESTGSGGGFKMFCEGAAADTPDITNASRRMKDSELETCKKNGVDAVTEIKIGFDGIAIANAKAAPEYDLTAKDLFMALSKKVPNGKGELVDNPNKTWKEVNPKLPDSKIEVLGPPPTSGTRDAFGELVMEKGCKGIAAIDALEAETKKLKEAGKEDEAKAKEKEHKSACMTIREDGAYVEAGENDNLIVQKLEANPNALGIFGYSFLEQNMDKVKGSKVGGIDPTFESIADGSYPVSRPLFFYVKNSHVDQVKGIKEYIAEFTSDSAWGDDGYLSEKGLIPLPEDQREAAAKNAADLKPLTADDLK</sequence>
<accession>A0ABU6CRD4</accession>
<dbReference type="Pfam" id="PF12849">
    <property type="entry name" value="PBP_like_2"/>
    <property type="match status" value="1"/>
</dbReference>
<dbReference type="CDD" id="cd13654">
    <property type="entry name" value="PBP2_phosphate_like_2"/>
    <property type="match status" value="1"/>
</dbReference>
<evidence type="ECO:0000256" key="2">
    <source>
        <dbReference type="SAM" id="SignalP"/>
    </source>
</evidence>
<gene>
    <name evidence="4" type="ORF">VSS37_00235</name>
</gene>
<evidence type="ECO:0000313" key="4">
    <source>
        <dbReference type="EMBL" id="MEB4589396.1"/>
    </source>
</evidence>
<dbReference type="PANTHER" id="PTHR30570">
    <property type="entry name" value="PERIPLASMIC PHOSPHATE BINDING COMPONENT OF PHOSPHATE ABC TRANSPORTER"/>
    <property type="match status" value="1"/>
</dbReference>
<dbReference type="Proteomes" id="UP001308005">
    <property type="component" value="Unassembled WGS sequence"/>
</dbReference>
<dbReference type="SUPFAM" id="SSF53850">
    <property type="entry name" value="Periplasmic binding protein-like II"/>
    <property type="match status" value="1"/>
</dbReference>
<evidence type="ECO:0000313" key="5">
    <source>
        <dbReference type="Proteomes" id="UP001308005"/>
    </source>
</evidence>
<proteinExistence type="predicted"/>
<dbReference type="PANTHER" id="PTHR30570:SF1">
    <property type="entry name" value="PHOSPHATE-BINDING PROTEIN PSTS"/>
    <property type="match status" value="1"/>
</dbReference>
<keyword evidence="5" id="KW-1185">Reference proteome</keyword>
<evidence type="ECO:0000259" key="3">
    <source>
        <dbReference type="Pfam" id="PF12849"/>
    </source>
</evidence>
<dbReference type="RefSeq" id="WP_324692589.1">
    <property type="nucleotide sequence ID" value="NZ_JAYMYJ010000003.1"/>
</dbReference>
<dbReference type="InterPro" id="IPR024370">
    <property type="entry name" value="PBP_domain"/>
</dbReference>
<feature type="signal peptide" evidence="2">
    <location>
        <begin position="1"/>
        <end position="21"/>
    </location>
</feature>